<dbReference type="AlphaFoldDB" id="A0A419SZ23"/>
<dbReference type="PANTHER" id="PTHR43305">
    <property type="entry name" value="FAMILY N-ACETYLTRANSFERASE, PUTATIVE (AFU_ORTHOLOGUE AFUA_2G01380)-RELATED"/>
    <property type="match status" value="1"/>
</dbReference>
<evidence type="ECO:0000313" key="3">
    <source>
        <dbReference type="Proteomes" id="UP000284277"/>
    </source>
</evidence>
<dbReference type="CDD" id="cd04301">
    <property type="entry name" value="NAT_SF"/>
    <property type="match status" value="1"/>
</dbReference>
<gene>
    <name evidence="2" type="ORF">BET01_07310</name>
</gene>
<dbReference type="GO" id="GO:0016747">
    <property type="term" value="F:acyltransferase activity, transferring groups other than amino-acyl groups"/>
    <property type="evidence" value="ECO:0007669"/>
    <property type="project" value="InterPro"/>
</dbReference>
<dbReference type="OrthoDB" id="67353at2"/>
<dbReference type="PANTHER" id="PTHR43305:SF1">
    <property type="entry name" value="FAMILY N-ACETYLTRANSFERASE, PUTATIVE (AFU_ORTHOLOGUE AFUA_2G01380)-RELATED"/>
    <property type="match status" value="1"/>
</dbReference>
<dbReference type="InterPro" id="IPR016181">
    <property type="entry name" value="Acyl_CoA_acyltransferase"/>
</dbReference>
<keyword evidence="2" id="KW-0808">Transferase</keyword>
<feature type="domain" description="N-acetyltransferase" evidence="1">
    <location>
        <begin position="1"/>
        <end position="151"/>
    </location>
</feature>
<name>A0A419SZ23_9FIRM</name>
<dbReference type="Proteomes" id="UP000284277">
    <property type="component" value="Unassembled WGS sequence"/>
</dbReference>
<keyword evidence="3" id="KW-1185">Reference proteome</keyword>
<organism evidence="2 3">
    <name type="scientific">Lacrimispora algidixylanolytica</name>
    <dbReference type="NCBI Taxonomy" id="94868"/>
    <lineage>
        <taxon>Bacteria</taxon>
        <taxon>Bacillati</taxon>
        <taxon>Bacillota</taxon>
        <taxon>Clostridia</taxon>
        <taxon>Lachnospirales</taxon>
        <taxon>Lachnospiraceae</taxon>
        <taxon>Lacrimispora</taxon>
    </lineage>
</organism>
<reference evidence="2 3" key="1">
    <citation type="submission" date="2016-08" db="EMBL/GenBank/DDBJ databases">
        <title>A new outlook on sporulation: Clostridium algidixylanolyticum.</title>
        <authorList>
            <person name="Poppleton D.I."/>
            <person name="Gribaldo S."/>
        </authorList>
    </citation>
    <scope>NUCLEOTIDE SEQUENCE [LARGE SCALE GENOMIC DNA]</scope>
    <source>
        <strain evidence="2 3">SPL73</strain>
    </source>
</reference>
<evidence type="ECO:0000259" key="1">
    <source>
        <dbReference type="PROSITE" id="PS51186"/>
    </source>
</evidence>
<sequence>MRFEYTDTVGPDFILLCGELDLSLNEQVGGEKNRSEYIQMNHLKDIKDVIVAYDNDIPVGCASFKQFDEECAEVKRVFLREDYRGMGISKKLMELIETYAKEKGFQYLIVETGKPMTTAIRLYQSIGFQTIPNYGPYKDMAGSVCMKKQISFASI</sequence>
<comment type="caution">
    <text evidence="2">The sequence shown here is derived from an EMBL/GenBank/DDBJ whole genome shotgun (WGS) entry which is preliminary data.</text>
</comment>
<proteinExistence type="predicted"/>
<dbReference type="Pfam" id="PF00583">
    <property type="entry name" value="Acetyltransf_1"/>
    <property type="match status" value="1"/>
</dbReference>
<dbReference type="InterPro" id="IPR052777">
    <property type="entry name" value="Acetyltransferase_Enz"/>
</dbReference>
<protein>
    <submittedName>
        <fullName evidence="2">GNAT family N-acetyltransferase</fullName>
    </submittedName>
</protein>
<accession>A0A419SZ23</accession>
<dbReference type="EMBL" id="MCIA01000031">
    <property type="protein sequence ID" value="RKD30388.1"/>
    <property type="molecule type" value="Genomic_DNA"/>
</dbReference>
<dbReference type="SUPFAM" id="SSF55729">
    <property type="entry name" value="Acyl-CoA N-acyltransferases (Nat)"/>
    <property type="match status" value="1"/>
</dbReference>
<evidence type="ECO:0000313" key="2">
    <source>
        <dbReference type="EMBL" id="RKD30388.1"/>
    </source>
</evidence>
<dbReference type="RefSeq" id="WP_120197976.1">
    <property type="nucleotide sequence ID" value="NZ_MCIA01000031.1"/>
</dbReference>
<dbReference type="Gene3D" id="3.40.630.30">
    <property type="match status" value="1"/>
</dbReference>
<dbReference type="InterPro" id="IPR000182">
    <property type="entry name" value="GNAT_dom"/>
</dbReference>
<dbReference type="PROSITE" id="PS51186">
    <property type="entry name" value="GNAT"/>
    <property type="match status" value="1"/>
</dbReference>